<keyword evidence="1" id="KW-0540">Nuclease</keyword>
<dbReference type="RefSeq" id="WP_261973241.1">
    <property type="nucleotide sequence ID" value="NZ_CP103460.1"/>
</dbReference>
<proteinExistence type="predicted"/>
<dbReference type="GO" id="GO:0004519">
    <property type="term" value="F:endonuclease activity"/>
    <property type="evidence" value="ECO:0007669"/>
    <property type="project" value="UniProtKB-KW"/>
</dbReference>
<name>A0AAJ1QXG1_9FLAO</name>
<gene>
    <name evidence="1" type="ORF">QWY81_11645</name>
</gene>
<organism evidence="1 2">
    <name type="scientific">Polaribacter sejongensis</name>
    <dbReference type="NCBI Taxonomy" id="985043"/>
    <lineage>
        <taxon>Bacteria</taxon>
        <taxon>Pseudomonadati</taxon>
        <taxon>Bacteroidota</taxon>
        <taxon>Flavobacteriia</taxon>
        <taxon>Flavobacteriales</taxon>
        <taxon>Flavobacteriaceae</taxon>
    </lineage>
</organism>
<dbReference type="AlphaFoldDB" id="A0AAJ1QXG1"/>
<evidence type="ECO:0000313" key="1">
    <source>
        <dbReference type="EMBL" id="MDN3620108.1"/>
    </source>
</evidence>
<accession>A0AAJ1QXG1</accession>
<sequence>MKNYIILILCFYSFNAIHSQYKTQAYKSLTKIAKKGAAKGSSEAIEYSSKKISKEVINTIITSTYKRERRKAIASKLTKDEFVTFIERSGFSHKEAEKVFLKLGKENNRMIYSLISNDTPIALRKILIEDASAKPQFFKIIYNDPKLLNSFELVYSMGRKYRTDLKILNKVYKREFPIDINTIVSNGGLNKYGVKYFNKIITLTNGIKIRGYFPDFINYTIFQTKIPQHRLLKSDASQFNYAFLKFQKNLKINPEMQKKFTRKELKELLTRKLKSTKSESTSKVPGYTWHHNESGFLQLVETKVHNDVKHTGDRALKGGGKEIRKSIIH</sequence>
<protein>
    <submittedName>
        <fullName evidence="1">HNH endonuclease</fullName>
    </submittedName>
</protein>
<keyword evidence="1" id="KW-0378">Hydrolase</keyword>
<dbReference type="Pfam" id="PF12639">
    <property type="entry name" value="Colicin-DNase"/>
    <property type="match status" value="1"/>
</dbReference>
<reference evidence="1 2" key="1">
    <citation type="journal article" date="2014" name="Int. J. Syst. Evol. Microbiol.">
        <title>Complete genome sequence of Corynebacterium casei LMG S-19264T (=DSM 44701T), isolated from a smear-ripened cheese.</title>
        <authorList>
            <consortium name="US DOE Joint Genome Institute (JGI-PGF)"/>
            <person name="Walter F."/>
            <person name="Albersmeier A."/>
            <person name="Kalinowski J."/>
            <person name="Ruckert C."/>
        </authorList>
    </citation>
    <scope>NUCLEOTIDE SEQUENCE [LARGE SCALE GENOMIC DNA]</scope>
    <source>
        <strain evidence="1 2">CECT 8670</strain>
    </source>
</reference>
<comment type="caution">
    <text evidence="1">The sequence shown here is derived from an EMBL/GenBank/DDBJ whole genome shotgun (WGS) entry which is preliminary data.</text>
</comment>
<dbReference type="EMBL" id="JAUFQH010000010">
    <property type="protein sequence ID" value="MDN3620108.1"/>
    <property type="molecule type" value="Genomic_DNA"/>
</dbReference>
<keyword evidence="1" id="KW-0255">Endonuclease</keyword>
<dbReference type="Proteomes" id="UP001228636">
    <property type="component" value="Unassembled WGS sequence"/>
</dbReference>
<evidence type="ECO:0000313" key="2">
    <source>
        <dbReference type="Proteomes" id="UP001228636"/>
    </source>
</evidence>